<reference evidence="4" key="1">
    <citation type="submission" date="2020-12" db="EMBL/GenBank/DDBJ databases">
        <title>The genome sequence of Inhella sp. 1Y17.</title>
        <authorList>
            <person name="Liu Y."/>
        </authorList>
    </citation>
    <scope>NUCLEOTIDE SEQUENCE</scope>
    <source>
        <strain evidence="4">1Y17</strain>
    </source>
</reference>
<evidence type="ECO:0000259" key="3">
    <source>
        <dbReference type="Pfam" id="PF00535"/>
    </source>
</evidence>
<dbReference type="RefSeq" id="WP_198109986.1">
    <property type="nucleotide sequence ID" value="NZ_JAEDAK010000003.1"/>
</dbReference>
<dbReference type="InterPro" id="IPR001173">
    <property type="entry name" value="Glyco_trans_2-like"/>
</dbReference>
<dbReference type="PANTHER" id="PTHR22916:SF51">
    <property type="entry name" value="GLYCOSYLTRANSFERASE EPSH-RELATED"/>
    <property type="match status" value="1"/>
</dbReference>
<dbReference type="SUPFAM" id="SSF53448">
    <property type="entry name" value="Nucleotide-diphospho-sugar transferases"/>
    <property type="match status" value="1"/>
</dbReference>
<organism evidence="4 5">
    <name type="scientific">Inhella proteolytica</name>
    <dbReference type="NCBI Taxonomy" id="2795029"/>
    <lineage>
        <taxon>Bacteria</taxon>
        <taxon>Pseudomonadati</taxon>
        <taxon>Pseudomonadota</taxon>
        <taxon>Betaproteobacteria</taxon>
        <taxon>Burkholderiales</taxon>
        <taxon>Sphaerotilaceae</taxon>
        <taxon>Inhella</taxon>
    </lineage>
</organism>
<gene>
    <name evidence="4" type="ORF">I7X39_05540</name>
</gene>
<dbReference type="InterPro" id="IPR029044">
    <property type="entry name" value="Nucleotide-diphossugar_trans"/>
</dbReference>
<dbReference type="CDD" id="cd00761">
    <property type="entry name" value="Glyco_tranf_GTA_type"/>
    <property type="match status" value="1"/>
</dbReference>
<protein>
    <submittedName>
        <fullName evidence="4">Glycosyltransferase family 2 protein</fullName>
    </submittedName>
</protein>
<proteinExistence type="predicted"/>
<evidence type="ECO:0000313" key="4">
    <source>
        <dbReference type="EMBL" id="MBH9576366.1"/>
    </source>
</evidence>
<evidence type="ECO:0000313" key="5">
    <source>
        <dbReference type="Proteomes" id="UP000613266"/>
    </source>
</evidence>
<keyword evidence="1" id="KW-0328">Glycosyltransferase</keyword>
<comment type="caution">
    <text evidence="4">The sequence shown here is derived from an EMBL/GenBank/DDBJ whole genome shotgun (WGS) entry which is preliminary data.</text>
</comment>
<evidence type="ECO:0000256" key="1">
    <source>
        <dbReference type="ARBA" id="ARBA00022676"/>
    </source>
</evidence>
<sequence>MPARPWLSVLLPVYNVEPYLRACVESLLAQLDEGAEVLLYDDASTDGSAALLRQLDQEHPGRLRLLGAPQNGGVSLARNRLLDAARGEWIWFIDADDFLEPGALASLREALRQPGVDLVLCDFRDVRAKPRLRHRLRGEHHKRTHTMPARQPCRDASLILAGMFLQAHLHLWTKVARRELWEGLRFPVGHCFEDIAVLPALLLRARCAYYVPEVWIGYRKRPGSILASNSLAKTDDMLDALNGLAALIDAQQPPLNREARLAAAHFVAKTFVIASHYAARQQDRSRLVRYLAQFERNAPVPAPELLRFYVARGWWWRALRLRHWLRQARLAAGTLSHA</sequence>
<dbReference type="AlphaFoldDB" id="A0A931IYY2"/>
<dbReference type="Pfam" id="PF00535">
    <property type="entry name" value="Glycos_transf_2"/>
    <property type="match status" value="1"/>
</dbReference>
<evidence type="ECO:0000256" key="2">
    <source>
        <dbReference type="ARBA" id="ARBA00022679"/>
    </source>
</evidence>
<dbReference type="GO" id="GO:0016758">
    <property type="term" value="F:hexosyltransferase activity"/>
    <property type="evidence" value="ECO:0007669"/>
    <property type="project" value="UniProtKB-ARBA"/>
</dbReference>
<dbReference type="Gene3D" id="3.90.550.10">
    <property type="entry name" value="Spore Coat Polysaccharide Biosynthesis Protein SpsA, Chain A"/>
    <property type="match status" value="1"/>
</dbReference>
<dbReference type="Proteomes" id="UP000613266">
    <property type="component" value="Unassembled WGS sequence"/>
</dbReference>
<dbReference type="PANTHER" id="PTHR22916">
    <property type="entry name" value="GLYCOSYLTRANSFERASE"/>
    <property type="match status" value="1"/>
</dbReference>
<keyword evidence="5" id="KW-1185">Reference proteome</keyword>
<dbReference type="EMBL" id="JAEDAK010000003">
    <property type="protein sequence ID" value="MBH9576366.1"/>
    <property type="molecule type" value="Genomic_DNA"/>
</dbReference>
<keyword evidence="2" id="KW-0808">Transferase</keyword>
<accession>A0A931IYY2</accession>
<name>A0A931IYY2_9BURK</name>
<feature type="domain" description="Glycosyltransferase 2-like" evidence="3">
    <location>
        <begin position="8"/>
        <end position="147"/>
    </location>
</feature>